<dbReference type="InterPro" id="IPR020904">
    <property type="entry name" value="Sc_DH/Rdtase_CS"/>
</dbReference>
<keyword evidence="1" id="KW-0521">NADP</keyword>
<dbReference type="SUPFAM" id="SSF51735">
    <property type="entry name" value="NAD(P)-binding Rossmann-fold domains"/>
    <property type="match status" value="1"/>
</dbReference>
<dbReference type="Gene3D" id="3.40.50.300">
    <property type="entry name" value="P-loop containing nucleotide triphosphate hydrolases"/>
    <property type="match status" value="1"/>
</dbReference>
<dbReference type="InterPro" id="IPR027417">
    <property type="entry name" value="P-loop_NTPase"/>
</dbReference>
<dbReference type="Gene3D" id="3.40.50.1580">
    <property type="entry name" value="Nucleoside phosphorylase domain"/>
    <property type="match status" value="1"/>
</dbReference>
<evidence type="ECO:0000313" key="4">
    <source>
        <dbReference type="Proteomes" id="UP000053095"/>
    </source>
</evidence>
<name>A0A6V8HIY1_TALPI</name>
<dbReference type="InterPro" id="IPR035994">
    <property type="entry name" value="Nucleoside_phosphorylase_sf"/>
</dbReference>
<organism evidence="3 4">
    <name type="scientific">Talaromyces pinophilus</name>
    <name type="common">Penicillium pinophilum</name>
    <dbReference type="NCBI Taxonomy" id="128442"/>
    <lineage>
        <taxon>Eukaryota</taxon>
        <taxon>Fungi</taxon>
        <taxon>Dikarya</taxon>
        <taxon>Ascomycota</taxon>
        <taxon>Pezizomycotina</taxon>
        <taxon>Eurotiomycetes</taxon>
        <taxon>Eurotiomycetidae</taxon>
        <taxon>Eurotiales</taxon>
        <taxon>Trichocomaceae</taxon>
        <taxon>Talaromyces</taxon>
        <taxon>Talaromyces sect. Talaromyces</taxon>
    </lineage>
</organism>
<dbReference type="GO" id="GO:0003824">
    <property type="term" value="F:catalytic activity"/>
    <property type="evidence" value="ECO:0007669"/>
    <property type="project" value="InterPro"/>
</dbReference>
<dbReference type="Pfam" id="PF01048">
    <property type="entry name" value="PNP_UDP_1"/>
    <property type="match status" value="1"/>
</dbReference>
<dbReference type="EMBL" id="DF933838">
    <property type="protein sequence ID" value="GAM41799.1"/>
    <property type="molecule type" value="Genomic_DNA"/>
</dbReference>
<dbReference type="InterPro" id="IPR053137">
    <property type="entry name" value="NLR-like"/>
</dbReference>
<dbReference type="InterPro" id="IPR036291">
    <property type="entry name" value="NAD(P)-bd_dom_sf"/>
</dbReference>
<reference evidence="4" key="1">
    <citation type="journal article" date="2015" name="Genome Announc.">
        <title>Draft genome sequence of Talaromyces cellulolyticus strain Y-94, a source of lignocellulosic biomass-degrading enzymes.</title>
        <authorList>
            <person name="Fujii T."/>
            <person name="Koike H."/>
            <person name="Sawayama S."/>
            <person name="Yano S."/>
            <person name="Inoue H."/>
        </authorList>
    </citation>
    <scope>NUCLEOTIDE SEQUENCE [LARGE SCALE GENOMIC DNA]</scope>
    <source>
        <strain evidence="4">Y-94</strain>
    </source>
</reference>
<evidence type="ECO:0000313" key="3">
    <source>
        <dbReference type="EMBL" id="GAM41799.1"/>
    </source>
</evidence>
<dbReference type="PANTHER" id="PTHR46082:SF6">
    <property type="entry name" value="AAA+ ATPASE DOMAIN-CONTAINING PROTEIN-RELATED"/>
    <property type="match status" value="1"/>
</dbReference>
<feature type="domain" description="Nucleoside phosphorylase" evidence="2">
    <location>
        <begin position="291"/>
        <end position="559"/>
    </location>
</feature>
<accession>A0A6V8HIY1</accession>
<proteinExistence type="predicted"/>
<dbReference type="PRINTS" id="PR00081">
    <property type="entry name" value="GDHRDH"/>
</dbReference>
<dbReference type="GO" id="GO:0043531">
    <property type="term" value="F:ADP binding"/>
    <property type="evidence" value="ECO:0007669"/>
    <property type="project" value="InterPro"/>
</dbReference>
<protein>
    <recommendedName>
        <fullName evidence="2">Nucleoside phosphorylase domain-containing protein</fullName>
    </recommendedName>
</protein>
<dbReference type="Pfam" id="PF00106">
    <property type="entry name" value="adh_short"/>
    <property type="match status" value="1"/>
</dbReference>
<dbReference type="PROSITE" id="PS00061">
    <property type="entry name" value="ADH_SHORT"/>
    <property type="match status" value="1"/>
</dbReference>
<keyword evidence="4" id="KW-1185">Reference proteome</keyword>
<dbReference type="PANTHER" id="PTHR46082">
    <property type="entry name" value="ATP/GTP-BINDING PROTEIN-RELATED"/>
    <property type="match status" value="1"/>
</dbReference>
<dbReference type="SUPFAM" id="SSF52540">
    <property type="entry name" value="P-loop containing nucleoside triphosphate hydrolases"/>
    <property type="match status" value="1"/>
</dbReference>
<dbReference type="CDD" id="cd05374">
    <property type="entry name" value="17beta-HSD-like_SDR_c"/>
    <property type="match status" value="1"/>
</dbReference>
<dbReference type="Proteomes" id="UP000053095">
    <property type="component" value="Unassembled WGS sequence"/>
</dbReference>
<comment type="caution">
    <text evidence="3">The sequence shown here is derived from an EMBL/GenBank/DDBJ whole genome shotgun (WGS) entry which is preliminary data.</text>
</comment>
<sequence length="908" mass="100222">MSQQSVLITGCSDDGIGYGLALTFQQRGYLVFATARDIKKMTKLDGLPNVVLLALDVTQPDQIAPAAKAVSEKTGGTLDYLINNAGRNHFMPILDEDLNKTRVIFETNVWGPVAVTQAFAPLLIEAKGQVVFITSISGYVNTPWMGSYAASKRSIEIIAETLRLELGPFNVGVLSIVTGAVKTQGQTYFGDFKLPADSLYHSIEDTIASRAQGNDGVTRMDLMAYSDQVVCQITKGSTGKFWCGNMAGGVKFGSSYLPQSLMDSGLVKGTGLDKIKSRPKMPPRSRDEFSIAIICALPLEADAVEALFDDHYDDLGHVYGKHVGDANSYVTGRIHNHDVVLAYMPGMGNRRSASVARGLLVSFPGIKLTLLVGICGGVPYTSDGTEIVLGDIIIGDSVIEYDFGRQYPHGFERKSGVKETLGSPNQAIQSFLSRLRTRRMRNQVQRHTAQYLQILQEMDGNEWTYPGVLHDTLFEASYRHKHYQQQSLMPFIHIGTIASATFVMKSGEHRDQLAEKEGVIGFEMEGAGVWDILPCVIIKGVCDYADSHKNKVWQNYAAATAASCAKSFLAYWEGSYQHQRPETSSYLKPPSTVPFERDEMFVGREDIIKSISDAVQGKSGQTSKRVALVGLGGVGKSQIAIEYTYRVRESAPNTWIFWVHASNTTRFEQGYREVAAATKIPGRDDPKCDILELVKKWLCDETNGNWLMILDNADDMDTFFNTFGDNMPLVDYLPHVSHGSILVTSRNHTAAQNIVGHRGQVIKVEPMSTNDAITLLKTRITVDQSCETEATLLVEALECIPLAIAQAGAYICNRSPQTSVSTYLQLFRASESNQEHLLNYHDAHDLRRDRSIRHPVITTWQISFDQIRHISPKATDLLTLMTFLLSVLNLAGSHLTCTVSCNYQLDSG</sequence>
<dbReference type="GO" id="GO:0009116">
    <property type="term" value="P:nucleoside metabolic process"/>
    <property type="evidence" value="ECO:0007669"/>
    <property type="project" value="InterPro"/>
</dbReference>
<dbReference type="PRINTS" id="PR00080">
    <property type="entry name" value="SDRFAMILY"/>
</dbReference>
<dbReference type="Gene3D" id="3.40.50.720">
    <property type="entry name" value="NAD(P)-binding Rossmann-like Domain"/>
    <property type="match status" value="1"/>
</dbReference>
<dbReference type="SUPFAM" id="SSF53167">
    <property type="entry name" value="Purine and uridine phosphorylases"/>
    <property type="match status" value="1"/>
</dbReference>
<evidence type="ECO:0000256" key="1">
    <source>
        <dbReference type="ARBA" id="ARBA00022857"/>
    </source>
</evidence>
<dbReference type="AlphaFoldDB" id="A0A6V8HIY1"/>
<evidence type="ECO:0000259" key="2">
    <source>
        <dbReference type="Pfam" id="PF01048"/>
    </source>
</evidence>
<gene>
    <name evidence="3" type="ORF">TCE0_042r15204</name>
</gene>
<dbReference type="InterPro" id="IPR002347">
    <property type="entry name" value="SDR_fam"/>
</dbReference>
<dbReference type="InterPro" id="IPR000845">
    <property type="entry name" value="Nucleoside_phosphorylase_d"/>
</dbReference>